<accession>A0A6A6XKK7</accession>
<dbReference type="CDD" id="cd00067">
    <property type="entry name" value="GAL4"/>
    <property type="match status" value="1"/>
</dbReference>
<keyword evidence="5" id="KW-1185">Reference proteome</keyword>
<evidence type="ECO:0000256" key="1">
    <source>
        <dbReference type="ARBA" id="ARBA00023242"/>
    </source>
</evidence>
<evidence type="ECO:0000313" key="5">
    <source>
        <dbReference type="Proteomes" id="UP000799757"/>
    </source>
</evidence>
<organism evidence="4 5">
    <name type="scientific">Melanomma pulvis-pyrius CBS 109.77</name>
    <dbReference type="NCBI Taxonomy" id="1314802"/>
    <lineage>
        <taxon>Eukaryota</taxon>
        <taxon>Fungi</taxon>
        <taxon>Dikarya</taxon>
        <taxon>Ascomycota</taxon>
        <taxon>Pezizomycotina</taxon>
        <taxon>Dothideomycetes</taxon>
        <taxon>Pleosporomycetidae</taxon>
        <taxon>Pleosporales</taxon>
        <taxon>Melanommataceae</taxon>
        <taxon>Melanomma</taxon>
    </lineage>
</organism>
<evidence type="ECO:0000259" key="3">
    <source>
        <dbReference type="PROSITE" id="PS50048"/>
    </source>
</evidence>
<evidence type="ECO:0000313" key="4">
    <source>
        <dbReference type="EMBL" id="KAF2796613.1"/>
    </source>
</evidence>
<name>A0A6A6XKK7_9PLEO</name>
<sequence>MLSSTSSTAARNKGKSSRSDPPSNPHSPPRDLPERSNVDCYTCRRRHVKCDRIISPTGCSKCAKKGVRCLGYQKPLRWADGVAVRGKFKGKSQPVVDSEVVSIVRNTMQLQSHSAMEEAAHFGLHATQRTTVDGSENEGTLLELMTYHNSKMCAEHVTFKVPFEQATFINRGITPLSPSLMRRLPRDIVNCILGNAAVHMASRQTGNSSLEQLALESKVNVFQSFNRLLQSPQNQRPDVIICVGLLIFAMDLFEHGMARWMIHFNGSMNVMQSFGGIDNLIKYYPSLELPLTTKAYFETFWIILSSVPTTKAKMASREAVEMLCHASLSKQKFYNPCPAPLMLAVWDIGALSSTILQSRDANTGSDMHKRDLILLDVLAYQPATPMHHTEDTTDTKLRSRELINTAWKSAITILVLRYLYFGRPNLVPQTQATSFANETNPCSSPLPFTNMPDHLSTGYYPRNPQSRSPSPLPSPLPFINPPNPELWENRYQLHDEAFSDLSSVFFGSHQFLDPSCLRYILMPLLILALVSRKDSPEREACFSYFAQFKDYVTKNYPSGGSPGSPSPQGGQPLDFDISWDKLDAYSAKVEEERRGNTMLNEARLTKSAPEWNWWDMLKEIQIDVICVSTGPITAGTALFERGSEFWAFTLISSVVNDECFSHWLQASDAAQASASSS</sequence>
<dbReference type="PROSITE" id="PS50048">
    <property type="entry name" value="ZN2_CY6_FUNGAL_2"/>
    <property type="match status" value="1"/>
</dbReference>
<dbReference type="GO" id="GO:0000981">
    <property type="term" value="F:DNA-binding transcription factor activity, RNA polymerase II-specific"/>
    <property type="evidence" value="ECO:0007669"/>
    <property type="project" value="InterPro"/>
</dbReference>
<dbReference type="Proteomes" id="UP000799757">
    <property type="component" value="Unassembled WGS sequence"/>
</dbReference>
<dbReference type="EMBL" id="MU001826">
    <property type="protein sequence ID" value="KAF2796613.1"/>
    <property type="molecule type" value="Genomic_DNA"/>
</dbReference>
<dbReference type="SMART" id="SM00066">
    <property type="entry name" value="GAL4"/>
    <property type="match status" value="1"/>
</dbReference>
<dbReference type="AlphaFoldDB" id="A0A6A6XKK7"/>
<dbReference type="PANTHER" id="PTHR38111:SF9">
    <property type="entry name" value="ZN(2)-C6 FUNGAL-TYPE DOMAIN-CONTAINING PROTEIN"/>
    <property type="match status" value="1"/>
</dbReference>
<dbReference type="Pfam" id="PF11951">
    <property type="entry name" value="Fungal_trans_2"/>
    <property type="match status" value="1"/>
</dbReference>
<keyword evidence="1" id="KW-0539">Nucleus</keyword>
<feature type="compositionally biased region" description="Polar residues" evidence="2">
    <location>
        <begin position="1"/>
        <end position="10"/>
    </location>
</feature>
<dbReference type="OrthoDB" id="5386330at2759"/>
<feature type="region of interest" description="Disordered" evidence="2">
    <location>
        <begin position="1"/>
        <end position="36"/>
    </location>
</feature>
<dbReference type="InterPro" id="IPR021858">
    <property type="entry name" value="Fun_TF"/>
</dbReference>
<reference evidence="4" key="1">
    <citation type="journal article" date="2020" name="Stud. Mycol.">
        <title>101 Dothideomycetes genomes: a test case for predicting lifestyles and emergence of pathogens.</title>
        <authorList>
            <person name="Haridas S."/>
            <person name="Albert R."/>
            <person name="Binder M."/>
            <person name="Bloem J."/>
            <person name="Labutti K."/>
            <person name="Salamov A."/>
            <person name="Andreopoulos B."/>
            <person name="Baker S."/>
            <person name="Barry K."/>
            <person name="Bills G."/>
            <person name="Bluhm B."/>
            <person name="Cannon C."/>
            <person name="Castanera R."/>
            <person name="Culley D."/>
            <person name="Daum C."/>
            <person name="Ezra D."/>
            <person name="Gonzalez J."/>
            <person name="Henrissat B."/>
            <person name="Kuo A."/>
            <person name="Liang C."/>
            <person name="Lipzen A."/>
            <person name="Lutzoni F."/>
            <person name="Magnuson J."/>
            <person name="Mondo S."/>
            <person name="Nolan M."/>
            <person name="Ohm R."/>
            <person name="Pangilinan J."/>
            <person name="Park H.-J."/>
            <person name="Ramirez L."/>
            <person name="Alfaro M."/>
            <person name="Sun H."/>
            <person name="Tritt A."/>
            <person name="Yoshinaga Y."/>
            <person name="Zwiers L.-H."/>
            <person name="Turgeon B."/>
            <person name="Goodwin S."/>
            <person name="Spatafora J."/>
            <person name="Crous P."/>
            <person name="Grigoriev I."/>
        </authorList>
    </citation>
    <scope>NUCLEOTIDE SEQUENCE</scope>
    <source>
        <strain evidence="4">CBS 109.77</strain>
    </source>
</reference>
<feature type="domain" description="Zn(2)-C6 fungal-type" evidence="3">
    <location>
        <begin position="39"/>
        <end position="69"/>
    </location>
</feature>
<evidence type="ECO:0000256" key="2">
    <source>
        <dbReference type="SAM" id="MobiDB-lite"/>
    </source>
</evidence>
<dbReference type="InterPro" id="IPR001138">
    <property type="entry name" value="Zn2Cys6_DnaBD"/>
</dbReference>
<dbReference type="SUPFAM" id="SSF57701">
    <property type="entry name" value="Zn2/Cys6 DNA-binding domain"/>
    <property type="match status" value="1"/>
</dbReference>
<gene>
    <name evidence="4" type="ORF">K505DRAFT_347804</name>
</gene>
<proteinExistence type="predicted"/>
<dbReference type="PANTHER" id="PTHR38111">
    <property type="entry name" value="ZN(2)-C6 FUNGAL-TYPE DOMAIN-CONTAINING PROTEIN-RELATED"/>
    <property type="match status" value="1"/>
</dbReference>
<dbReference type="Pfam" id="PF00172">
    <property type="entry name" value="Zn_clus"/>
    <property type="match status" value="1"/>
</dbReference>
<protein>
    <recommendedName>
        <fullName evidence="3">Zn(2)-C6 fungal-type domain-containing protein</fullName>
    </recommendedName>
</protein>
<dbReference type="GO" id="GO:0008270">
    <property type="term" value="F:zinc ion binding"/>
    <property type="evidence" value="ECO:0007669"/>
    <property type="project" value="InterPro"/>
</dbReference>
<dbReference type="InterPro" id="IPR036864">
    <property type="entry name" value="Zn2-C6_fun-type_DNA-bd_sf"/>
</dbReference>
<dbReference type="Gene3D" id="4.10.240.10">
    <property type="entry name" value="Zn(2)-C6 fungal-type DNA-binding domain"/>
    <property type="match status" value="1"/>
</dbReference>
<dbReference type="InterPro" id="IPR053178">
    <property type="entry name" value="Osmoadaptation_assoc"/>
</dbReference>